<organism evidence="2 3">
    <name type="scientific">Streptomyces carpaticus</name>
    <dbReference type="NCBI Taxonomy" id="285558"/>
    <lineage>
        <taxon>Bacteria</taxon>
        <taxon>Bacillati</taxon>
        <taxon>Actinomycetota</taxon>
        <taxon>Actinomycetes</taxon>
        <taxon>Kitasatosporales</taxon>
        <taxon>Streptomycetaceae</taxon>
        <taxon>Streptomyces</taxon>
    </lineage>
</organism>
<dbReference type="Proteomes" id="UP001577267">
    <property type="component" value="Unassembled WGS sequence"/>
</dbReference>
<keyword evidence="1" id="KW-0175">Coiled coil</keyword>
<proteinExistence type="predicted"/>
<sequence>MGKYVDDGAARHALEAADRHAGMAGREVPYRWDGSSWRTPGGEWRDFPLIRRGMGEWFISLVDAIGARDADADEAQHRRDKLERQAKELEASALFAEAGAVKMMSEQAAGKRREAASIEIRPRVVDRGVSRDLYAVARELLSATDTRATQLLSLASQFDAFRAPMRDPSQWVARLGSAPRNVHVRTSAAWEAFGAAEPALSASLGVRAGKRLLFAAMDRRFGARRKLAGHDGWRGVALPD</sequence>
<dbReference type="EMBL" id="JBHGBT010000022">
    <property type="protein sequence ID" value="MFB4196805.1"/>
    <property type="molecule type" value="Genomic_DNA"/>
</dbReference>
<reference evidence="2 3" key="1">
    <citation type="submission" date="2024-09" db="EMBL/GenBank/DDBJ databases">
        <title>Draft genome sequence of multifaceted antimicrobials producing Streptomyces sp. strain FH1.</title>
        <authorList>
            <person name="Hassan F."/>
            <person name="Ali H."/>
            <person name="Hassan N."/>
            <person name="Nawaz A."/>
        </authorList>
    </citation>
    <scope>NUCLEOTIDE SEQUENCE [LARGE SCALE GENOMIC DNA]</scope>
    <source>
        <strain evidence="2 3">FH1</strain>
    </source>
</reference>
<name>A0ABV4ZRQ6_9ACTN</name>
<accession>A0ABV4ZRQ6</accession>
<comment type="caution">
    <text evidence="2">The sequence shown here is derived from an EMBL/GenBank/DDBJ whole genome shotgun (WGS) entry which is preliminary data.</text>
</comment>
<protein>
    <submittedName>
        <fullName evidence="2">Uncharacterized protein</fullName>
    </submittedName>
</protein>
<feature type="coiled-coil region" evidence="1">
    <location>
        <begin position="72"/>
        <end position="99"/>
    </location>
</feature>
<evidence type="ECO:0000313" key="3">
    <source>
        <dbReference type="Proteomes" id="UP001577267"/>
    </source>
</evidence>
<dbReference type="RefSeq" id="WP_375064929.1">
    <property type="nucleotide sequence ID" value="NZ_JBHGBT010000022.1"/>
</dbReference>
<gene>
    <name evidence="2" type="ORF">ACE11A_20910</name>
</gene>
<evidence type="ECO:0000256" key="1">
    <source>
        <dbReference type="SAM" id="Coils"/>
    </source>
</evidence>
<keyword evidence="3" id="KW-1185">Reference proteome</keyword>
<evidence type="ECO:0000313" key="2">
    <source>
        <dbReference type="EMBL" id="MFB4196805.1"/>
    </source>
</evidence>